<comment type="caution">
    <text evidence="1">The sequence shown here is derived from an EMBL/GenBank/DDBJ whole genome shotgun (WGS) entry which is preliminary data.</text>
</comment>
<organism evidence="1">
    <name type="scientific">marine sediment metagenome</name>
    <dbReference type="NCBI Taxonomy" id="412755"/>
    <lineage>
        <taxon>unclassified sequences</taxon>
        <taxon>metagenomes</taxon>
        <taxon>ecological metagenomes</taxon>
    </lineage>
</organism>
<gene>
    <name evidence="1" type="ORF">LCGC14_2389890</name>
</gene>
<feature type="non-terminal residue" evidence="1">
    <location>
        <position position="1"/>
    </location>
</feature>
<proteinExistence type="predicted"/>
<reference evidence="1" key="1">
    <citation type="journal article" date="2015" name="Nature">
        <title>Complex archaea that bridge the gap between prokaryotes and eukaryotes.</title>
        <authorList>
            <person name="Spang A."/>
            <person name="Saw J.H."/>
            <person name="Jorgensen S.L."/>
            <person name="Zaremba-Niedzwiedzka K."/>
            <person name="Martijn J."/>
            <person name="Lind A.E."/>
            <person name="van Eijk R."/>
            <person name="Schleper C."/>
            <person name="Guy L."/>
            <person name="Ettema T.J."/>
        </authorList>
    </citation>
    <scope>NUCLEOTIDE SEQUENCE</scope>
</reference>
<protein>
    <submittedName>
        <fullName evidence="1">Uncharacterized protein</fullName>
    </submittedName>
</protein>
<dbReference type="AlphaFoldDB" id="A0A0F9EAS0"/>
<accession>A0A0F9EAS0</accession>
<sequence>SGYRRDMLSEAARLALNWSRNYKYQFNIRDFHLLSRLARDPLRSNLKRTQIVLEIGQALKTRKHVRRAPTTSTKPGAYDDNFWLQVDKLTMSDLWNLFLIDEMLSRPRVQVSLRLMADGDLDDTHSAWGGLVFYQNGQAEAILYPPDPEAGSNDMTYQATQRLITDERDSLCRFIGHFDKVQNKSRAGPSPEELADARAYNYCGLILTRVGKNSFCAHYYNPEGVVVSLGKFPLR</sequence>
<name>A0A0F9EAS0_9ZZZZ</name>
<evidence type="ECO:0000313" key="1">
    <source>
        <dbReference type="EMBL" id="KKL26971.1"/>
    </source>
</evidence>
<dbReference type="EMBL" id="LAZR01035641">
    <property type="protein sequence ID" value="KKL26971.1"/>
    <property type="molecule type" value="Genomic_DNA"/>
</dbReference>